<accession>A0A0D6MCU4</accession>
<proteinExistence type="predicted"/>
<gene>
    <name evidence="2" type="ORF">ANCCEY_01337</name>
</gene>
<keyword evidence="3" id="KW-1185">Reference proteome</keyword>
<sequence>MVLFLHTVQFTISKYGSHEVLGQQSELRISPKIFVAHSSNFDENKKLVEEKQRLRDKEKELRDRRNQTKEARAALQKLKETLKARQEQLRALSVEEALLRTALQGLRGALGKVDAELHETQQKLQENLTLLEGRLTCFRDAMRDLTRAKETLQEECGLSTLDPQKMSPEERDIPDQLEKLFIAEKIPDEKEAVARLLEEEKVKLNIASVDGSKDEITEWKEPVEELIRKINVNYSKFFALLGCAGEVYLDVPEDPCSSLIHSAQYRRVWYHDHGQLPSWRATTAIGSSGFLKVSSGMRFRNRINKRFSV</sequence>
<protein>
    <submittedName>
        <fullName evidence="2">Uncharacterized protein</fullName>
    </submittedName>
</protein>
<evidence type="ECO:0000256" key="1">
    <source>
        <dbReference type="SAM" id="Coils"/>
    </source>
</evidence>
<dbReference type="Proteomes" id="UP000054495">
    <property type="component" value="Unassembled WGS sequence"/>
</dbReference>
<organism evidence="2 3">
    <name type="scientific">Ancylostoma ceylanicum</name>
    <dbReference type="NCBI Taxonomy" id="53326"/>
    <lineage>
        <taxon>Eukaryota</taxon>
        <taxon>Metazoa</taxon>
        <taxon>Ecdysozoa</taxon>
        <taxon>Nematoda</taxon>
        <taxon>Chromadorea</taxon>
        <taxon>Rhabditida</taxon>
        <taxon>Rhabditina</taxon>
        <taxon>Rhabditomorpha</taxon>
        <taxon>Strongyloidea</taxon>
        <taxon>Ancylostomatidae</taxon>
        <taxon>Ancylostomatinae</taxon>
        <taxon>Ancylostoma</taxon>
    </lineage>
</organism>
<reference evidence="2 3" key="1">
    <citation type="submission" date="2013-05" db="EMBL/GenBank/DDBJ databases">
        <title>Draft genome of the parasitic nematode Anyclostoma ceylanicum.</title>
        <authorList>
            <person name="Mitreva M."/>
        </authorList>
    </citation>
    <scope>NUCLEOTIDE SEQUENCE [LARGE SCALE GENOMIC DNA]</scope>
</reference>
<feature type="coiled-coil region" evidence="1">
    <location>
        <begin position="44"/>
        <end position="95"/>
    </location>
</feature>
<dbReference type="EMBL" id="KE124792">
    <property type="protein sequence ID" value="EPB79517.1"/>
    <property type="molecule type" value="Genomic_DNA"/>
</dbReference>
<evidence type="ECO:0000313" key="3">
    <source>
        <dbReference type="Proteomes" id="UP000054495"/>
    </source>
</evidence>
<evidence type="ECO:0000313" key="2">
    <source>
        <dbReference type="EMBL" id="EPB79517.1"/>
    </source>
</evidence>
<keyword evidence="1" id="KW-0175">Coiled coil</keyword>
<dbReference type="AlphaFoldDB" id="A0A0D6MCU4"/>
<name>A0A0D6MCU4_9BILA</name>